<dbReference type="Gene3D" id="3.90.1150.10">
    <property type="entry name" value="Aspartate Aminotransferase, domain 1"/>
    <property type="match status" value="1"/>
</dbReference>
<dbReference type="InterPro" id="IPR000653">
    <property type="entry name" value="DegT/StrS_aminotransferase"/>
</dbReference>
<dbReference type="Pfam" id="PF01041">
    <property type="entry name" value="DegT_DnrJ_EryC1"/>
    <property type="match status" value="1"/>
</dbReference>
<dbReference type="GO" id="GO:0000271">
    <property type="term" value="P:polysaccharide biosynthetic process"/>
    <property type="evidence" value="ECO:0007669"/>
    <property type="project" value="TreeGrafter"/>
</dbReference>
<accession>A0A0H2M9I7</accession>
<dbReference type="STRING" id="1489064.WH96_20255"/>
<dbReference type="GO" id="GO:0008483">
    <property type="term" value="F:transaminase activity"/>
    <property type="evidence" value="ECO:0007669"/>
    <property type="project" value="TreeGrafter"/>
</dbReference>
<evidence type="ECO:0000313" key="5">
    <source>
        <dbReference type="EMBL" id="KLN58958.1"/>
    </source>
</evidence>
<dbReference type="InterPro" id="IPR015421">
    <property type="entry name" value="PyrdxlP-dep_Trfase_major"/>
</dbReference>
<gene>
    <name evidence="5" type="ORF">WH96_20255</name>
</gene>
<name>A0A0H2M9I7_9PROT</name>
<organism evidence="5 6">
    <name type="scientific">Kiloniella spongiae</name>
    <dbReference type="NCBI Taxonomy" id="1489064"/>
    <lineage>
        <taxon>Bacteria</taxon>
        <taxon>Pseudomonadati</taxon>
        <taxon>Pseudomonadota</taxon>
        <taxon>Alphaproteobacteria</taxon>
        <taxon>Rhodospirillales</taxon>
        <taxon>Kiloniellaceae</taxon>
        <taxon>Kiloniella</taxon>
    </lineage>
</organism>
<feature type="modified residue" description="N6-(pyridoxal phosphate)lysine" evidence="3">
    <location>
        <position position="172"/>
    </location>
</feature>
<comment type="caution">
    <text evidence="5">The sequence shown here is derived from an EMBL/GenBank/DDBJ whole genome shotgun (WGS) entry which is preliminary data.</text>
</comment>
<dbReference type="PIRSF" id="PIRSF000390">
    <property type="entry name" value="PLP_StrS"/>
    <property type="match status" value="1"/>
</dbReference>
<dbReference type="PANTHER" id="PTHR30244:SF34">
    <property type="entry name" value="DTDP-4-AMINO-4,6-DIDEOXYGALACTOSE TRANSAMINASE"/>
    <property type="match status" value="1"/>
</dbReference>
<evidence type="ECO:0000256" key="4">
    <source>
        <dbReference type="RuleBase" id="RU004508"/>
    </source>
</evidence>
<evidence type="ECO:0008006" key="7">
    <source>
        <dbReference type="Google" id="ProtNLM"/>
    </source>
</evidence>
<evidence type="ECO:0000256" key="2">
    <source>
        <dbReference type="PIRSR" id="PIRSR000390-1"/>
    </source>
</evidence>
<dbReference type="Gene3D" id="3.40.640.10">
    <property type="entry name" value="Type I PLP-dependent aspartate aminotransferase-like (Major domain)"/>
    <property type="match status" value="1"/>
</dbReference>
<keyword evidence="6" id="KW-1185">Reference proteome</keyword>
<dbReference type="AlphaFoldDB" id="A0A0H2M9I7"/>
<reference evidence="5 6" key="1">
    <citation type="submission" date="2015-03" db="EMBL/GenBank/DDBJ databases">
        <title>Genome Sequence of Kiloniella spongiae MEBiC09566, isolated from a marine sponge.</title>
        <authorList>
            <person name="Shao Z."/>
            <person name="Wang L."/>
            <person name="Li X."/>
        </authorList>
    </citation>
    <scope>NUCLEOTIDE SEQUENCE [LARGE SCALE GENOMIC DNA]</scope>
    <source>
        <strain evidence="5 6">MEBiC09566</strain>
    </source>
</reference>
<sequence>MPPEAPEMMVETLKSGFLAEGRKVKAFTQVISDFIGNPRVVPVNSCTMGLTIAFKLSGVRPGAEVISTPLTCVAGNEPIQMLGGKVVWADIDRSTGMVTAETIAPLISPRTCAIYILHKEGAPAELEEIYALAKKHNLKVIEDAAHAFGAKRGNKKIGAMGDFVVFSFQAIKHITTGDGGALLCGSDDDYHKAKKTKWFGIDRDAREGRDVWREDIPDWGFKGNMNDIAGTLGLSQIAHVDWILDGFHQNGRRYDKLLANQTGITTLKRNLSDFQTYWGYTVLVENRDRVIARLNEQGIGASQIHIRNDHYSMFDSERCELPNTDWFDAHELSLPCGWWVNEDDQDYIIDILKKAVQ</sequence>
<proteinExistence type="inferred from homology"/>
<dbReference type="SUPFAM" id="SSF53383">
    <property type="entry name" value="PLP-dependent transferases"/>
    <property type="match status" value="1"/>
</dbReference>
<dbReference type="InterPro" id="IPR015424">
    <property type="entry name" value="PyrdxlP-dep_Trfase"/>
</dbReference>
<comment type="similarity">
    <text evidence="1 4">Belongs to the DegT/DnrJ/EryC1 family.</text>
</comment>
<dbReference type="PANTHER" id="PTHR30244">
    <property type="entry name" value="TRANSAMINASE"/>
    <property type="match status" value="1"/>
</dbReference>
<evidence type="ECO:0000256" key="1">
    <source>
        <dbReference type="ARBA" id="ARBA00037999"/>
    </source>
</evidence>
<keyword evidence="3 4" id="KW-0663">Pyridoxal phosphate</keyword>
<dbReference type="CDD" id="cd00616">
    <property type="entry name" value="AHBA_syn"/>
    <property type="match status" value="1"/>
</dbReference>
<dbReference type="GO" id="GO:0030170">
    <property type="term" value="F:pyridoxal phosphate binding"/>
    <property type="evidence" value="ECO:0007669"/>
    <property type="project" value="TreeGrafter"/>
</dbReference>
<protein>
    <recommendedName>
        <fullName evidence="7">Pyridoxal-5'-phosphate-dependent protein</fullName>
    </recommendedName>
</protein>
<dbReference type="Proteomes" id="UP000035444">
    <property type="component" value="Unassembled WGS sequence"/>
</dbReference>
<dbReference type="InterPro" id="IPR015422">
    <property type="entry name" value="PyrdxlP-dep_Trfase_small"/>
</dbReference>
<evidence type="ECO:0000256" key="3">
    <source>
        <dbReference type="PIRSR" id="PIRSR000390-2"/>
    </source>
</evidence>
<evidence type="ECO:0000313" key="6">
    <source>
        <dbReference type="Proteomes" id="UP000035444"/>
    </source>
</evidence>
<dbReference type="EMBL" id="LAQL01000024">
    <property type="protein sequence ID" value="KLN58958.1"/>
    <property type="molecule type" value="Genomic_DNA"/>
</dbReference>
<feature type="active site" description="Proton acceptor" evidence="2">
    <location>
        <position position="172"/>
    </location>
</feature>